<keyword evidence="4" id="KW-0804">Transcription</keyword>
<evidence type="ECO:0000256" key="2">
    <source>
        <dbReference type="ARBA" id="ARBA00023015"/>
    </source>
</evidence>
<feature type="region of interest" description="Disordered" evidence="6">
    <location>
        <begin position="1541"/>
        <end position="1575"/>
    </location>
</feature>
<feature type="region of interest" description="Disordered" evidence="6">
    <location>
        <begin position="34"/>
        <end position="72"/>
    </location>
</feature>
<evidence type="ECO:0008006" key="11">
    <source>
        <dbReference type="Google" id="ProtNLM"/>
    </source>
</evidence>
<feature type="compositionally biased region" description="Pro residues" evidence="6">
    <location>
        <begin position="932"/>
        <end position="949"/>
    </location>
</feature>
<keyword evidence="1" id="KW-0597">Phosphoprotein</keyword>
<organism evidence="9 10">
    <name type="scientific">Microctonus hyperodae</name>
    <name type="common">Parasitoid wasp</name>
    <dbReference type="NCBI Taxonomy" id="165561"/>
    <lineage>
        <taxon>Eukaryota</taxon>
        <taxon>Metazoa</taxon>
        <taxon>Ecdysozoa</taxon>
        <taxon>Arthropoda</taxon>
        <taxon>Hexapoda</taxon>
        <taxon>Insecta</taxon>
        <taxon>Pterygota</taxon>
        <taxon>Neoptera</taxon>
        <taxon>Endopterygota</taxon>
        <taxon>Hymenoptera</taxon>
        <taxon>Apocrita</taxon>
        <taxon>Ichneumonoidea</taxon>
        <taxon>Braconidae</taxon>
        <taxon>Euphorinae</taxon>
        <taxon>Microctonus</taxon>
    </lineage>
</organism>
<evidence type="ECO:0000259" key="7">
    <source>
        <dbReference type="Pfam" id="PF16090"/>
    </source>
</evidence>
<dbReference type="GO" id="GO:0000981">
    <property type="term" value="F:DNA-binding transcription factor activity, RNA polymerase II-specific"/>
    <property type="evidence" value="ECO:0007669"/>
    <property type="project" value="TreeGrafter"/>
</dbReference>
<feature type="compositionally biased region" description="Low complexity" evidence="6">
    <location>
        <begin position="109"/>
        <end position="133"/>
    </location>
</feature>
<evidence type="ECO:0000256" key="3">
    <source>
        <dbReference type="ARBA" id="ARBA00023125"/>
    </source>
</evidence>
<reference evidence="9" key="2">
    <citation type="submission" date="2023-03" db="EMBL/GenBank/DDBJ databases">
        <authorList>
            <person name="Inwood S.N."/>
            <person name="Skelly J.G."/>
            <person name="Guhlin J."/>
            <person name="Harrop T.W.R."/>
            <person name="Goldson S.G."/>
            <person name="Dearden P.K."/>
        </authorList>
    </citation>
    <scope>NUCLEOTIDE SEQUENCE</scope>
    <source>
        <strain evidence="9">Lincoln</strain>
        <tissue evidence="9">Whole body</tissue>
    </source>
</reference>
<feature type="region of interest" description="Disordered" evidence="6">
    <location>
        <begin position="109"/>
        <end position="135"/>
    </location>
</feature>
<evidence type="ECO:0000313" key="10">
    <source>
        <dbReference type="Proteomes" id="UP001168972"/>
    </source>
</evidence>
<dbReference type="Pfam" id="PF25981">
    <property type="entry name" value="HTH_Cic_C"/>
    <property type="match status" value="1"/>
</dbReference>
<feature type="compositionally biased region" description="Polar residues" evidence="6">
    <location>
        <begin position="1649"/>
        <end position="1661"/>
    </location>
</feature>
<dbReference type="PANTHER" id="PTHR13059:SF13">
    <property type="entry name" value="PROTEIN CAPICUA HOMOLOG"/>
    <property type="match status" value="1"/>
</dbReference>
<feature type="compositionally biased region" description="Basic and acidic residues" evidence="6">
    <location>
        <begin position="514"/>
        <end position="531"/>
    </location>
</feature>
<feature type="region of interest" description="Disordered" evidence="6">
    <location>
        <begin position="1647"/>
        <end position="1677"/>
    </location>
</feature>
<gene>
    <name evidence="9" type="ORF">PV327_008118</name>
</gene>
<feature type="domain" description="Protein capicua homolog-like C-terminal tri-helical" evidence="8">
    <location>
        <begin position="1575"/>
        <end position="1628"/>
    </location>
</feature>
<dbReference type="PANTHER" id="PTHR13059">
    <property type="entry name" value="HMG-BOX TRANSCRIPTION FACTOR BBX"/>
    <property type="match status" value="1"/>
</dbReference>
<evidence type="ECO:0000256" key="4">
    <source>
        <dbReference type="ARBA" id="ARBA00023163"/>
    </source>
</evidence>
<feature type="domain" description="Protein capicua homolog-like" evidence="7">
    <location>
        <begin position="229"/>
        <end position="312"/>
    </location>
</feature>
<feature type="compositionally biased region" description="Polar residues" evidence="6">
    <location>
        <begin position="1547"/>
        <end position="1566"/>
    </location>
</feature>
<accession>A0AA39F2E9</accession>
<feature type="region of interest" description="Disordered" evidence="6">
    <location>
        <begin position="1284"/>
        <end position="1339"/>
    </location>
</feature>
<feature type="compositionally biased region" description="Polar residues" evidence="6">
    <location>
        <begin position="428"/>
        <end position="448"/>
    </location>
</feature>
<dbReference type="InterPro" id="IPR032147">
    <property type="entry name" value="Cic_dom"/>
</dbReference>
<proteinExistence type="predicted"/>
<keyword evidence="5" id="KW-0539">Nucleus</keyword>
<evidence type="ECO:0000259" key="8">
    <source>
        <dbReference type="Pfam" id="PF25981"/>
    </source>
</evidence>
<feature type="region of interest" description="Disordered" evidence="6">
    <location>
        <begin position="1359"/>
        <end position="1409"/>
    </location>
</feature>
<dbReference type="EMBL" id="JAQQBR010001834">
    <property type="protein sequence ID" value="KAK0161699.1"/>
    <property type="molecule type" value="Genomic_DNA"/>
</dbReference>
<feature type="compositionally biased region" description="Polar residues" evidence="6">
    <location>
        <begin position="1308"/>
        <end position="1320"/>
    </location>
</feature>
<protein>
    <recommendedName>
        <fullName evidence="11">Transcription factor capicua</fullName>
    </recommendedName>
</protein>
<feature type="region of interest" description="Disordered" evidence="6">
    <location>
        <begin position="504"/>
        <end position="531"/>
    </location>
</feature>
<dbReference type="GO" id="GO:0000977">
    <property type="term" value="F:RNA polymerase II transcription regulatory region sequence-specific DNA binding"/>
    <property type="evidence" value="ECO:0007669"/>
    <property type="project" value="TreeGrafter"/>
</dbReference>
<evidence type="ECO:0000256" key="6">
    <source>
        <dbReference type="SAM" id="MobiDB-lite"/>
    </source>
</evidence>
<feature type="compositionally biased region" description="Polar residues" evidence="6">
    <location>
        <begin position="346"/>
        <end position="388"/>
    </location>
</feature>
<keyword evidence="2" id="KW-0805">Transcription regulation</keyword>
<keyword evidence="10" id="KW-1185">Reference proteome</keyword>
<dbReference type="Proteomes" id="UP001168972">
    <property type="component" value="Unassembled WGS sequence"/>
</dbReference>
<reference evidence="9" key="1">
    <citation type="journal article" date="2023" name="bioRxiv">
        <title>Scaffold-level genome assemblies of two parasitoid biocontrol wasps reveal the parthenogenesis mechanism and an associated novel virus.</title>
        <authorList>
            <person name="Inwood S."/>
            <person name="Skelly J."/>
            <person name="Guhlin J."/>
            <person name="Harrop T."/>
            <person name="Goldson S."/>
            <person name="Dearden P."/>
        </authorList>
    </citation>
    <scope>NUCLEOTIDE SEQUENCE</scope>
    <source>
        <strain evidence="9">Lincoln</strain>
        <tissue evidence="9">Whole body</tissue>
    </source>
</reference>
<name>A0AA39F2E9_MICHY</name>
<feature type="region of interest" description="Disordered" evidence="6">
    <location>
        <begin position="928"/>
        <end position="961"/>
    </location>
</feature>
<feature type="compositionally biased region" description="Acidic residues" evidence="6">
    <location>
        <begin position="393"/>
        <end position="402"/>
    </location>
</feature>
<sequence length="1677" mass="183357">MLTAHPEMHDKHNALSGSQYIVTVADNAVTMEEKSICEQPTPPQPHKDPSDPTISAKKLPKKRKFDPSELEEMDKVSNVVSLINSRSTGSDNTIELQPNVQLAGAQIQHSLSSFSQSQHSPHPQQYQQDNQQQHRATNCYPSTQTIVQLPPQSTAVDYSLRDEPLRSRLRPAAINIDLSEWCNHRVLALKNSCYYPGMIINAGYGEVYVKFDGESDPVKYTDVLGVGKYDVIGDASPSVGQVTMNAKICVRYPPKIHNDLTNVFIKGTVCKISTKPSCFGVEIFLDNKREKITVKRADLRLVQPPWWDELEEGMEDCEQRRIDSVDHGYRKSPVTTIPVEPLSQQLHHTPHMSSHNDSSGYYRTTATSPLMSLGTTTHATSTPLTNGSRPYDDLESEDDLDREDITFPSDAGSSKRSSMQSRGSTSSLVEQRSITPRSQAATPRSQAATPHKYKKGDVVATPNGIRKKFNGKQWRRLCSKEGCSKESQRRGFCSRHLSLKGSGLRGPISTFHGGGEETSRDSDTSPNYSERRMTGRFDQEETEAANMLVSLGSSRSATPAFSSPTAHSSISPCINQSPVPLLGINQNNVFMPISSPAHHTTLISPGAKWKHSPTQPNFTVQYQQVIKPEPNRMVRPNRPAPTAPVPASIGTSVIRISPVNRGMSVQNLTLSWSEQNSPPRHPSVVTSTAQQQQQQGIILQHALTATNGVPNHLDITEPSSQLLKPPHSPHISASNTQNLVHKSQDLPVDYAQSPVVNRSSIYNIQSVVYNQHHQHQQQQQMQQQHLSQQCQAQIQHDKKYLVIKNGSEVLLPGHINQDDKYRQNMMNHLEQIQQLHPVSCQPSQLNAISSAHSDTMPITPQRNQPHSTSVVMSASSVLTNTSAPTSVFQHVIVEPSNAVQVPNVSPLREDTTKNNGIVSFSWQTTVLDQPEVSPPPSALSPPLSAPPIPMSVDNASDEPAEVAPDPITIAEEEDDDVFEAEPTTPAEVEANSNKRRSQSLSALHTKDPQSPLKVRYNNTIETATKYHHTSIDKGGTVSVLATYPYHSPVNPTGVSGFQPKGGAFITMPISPKVVKPEPIKGDQQYATQYNVNNLVANVHTENGRNMQKLTATSVLNSIGSKSMMAVLKPPLQSSNIIHRSPAPVTSYQPPLTLALFNNDLIAVSKPQQSPQYVGPTIAHQRMYIPNFHIPISESGIRNIAVQNFVASTKVETPSVIVTKSHLISTSNPSTPSYRDIGHSIARLAESESKDNSISSSSNNLQVFVNSSKPEQERLENFNMRLASANEKHQQPTSSTPHTPCTPHTATAQSNSDRSPGNSYSVEECINKNGDGSQTKGTFMLAPTPAQLGRAPLQRRQSLALPPTSSAGDHGSMNSQHFDNRPQKNMSNTEVHKQTGLSEPLASPSPSTKKGSFFKKNVEDGMDRVLEQVNFQEKFSSLPEFKPEDIHSPSAISLNTPVGSSGHTPGATCLHSSNVSSNLQCYRKKSGVTPHRSATMIEEDTESDISVSATPKSSTSVKLTGNTFFGPDFNIEAFRLNSELGGDAEVSSPRTPKTPSGVVTGSAGSARNDNERGPRKVLEQRRQLVMQLFQEHGYFPTTQATTSFQSKHSDIFPNKTSLQLKIREVRQKLKANSIPMSANNLVSPLPISEASPNVTGPSTVLPTSMGAPLSLPVSSSGS</sequence>
<feature type="compositionally biased region" description="Polar residues" evidence="6">
    <location>
        <begin position="1362"/>
        <end position="1388"/>
    </location>
</feature>
<feature type="region of interest" description="Disordered" evidence="6">
    <location>
        <begin position="346"/>
        <end position="464"/>
    </location>
</feature>
<evidence type="ECO:0000256" key="5">
    <source>
        <dbReference type="ARBA" id="ARBA00023242"/>
    </source>
</evidence>
<feature type="compositionally biased region" description="Low complexity" evidence="6">
    <location>
        <begin position="414"/>
        <end position="427"/>
    </location>
</feature>
<dbReference type="InterPro" id="IPR052412">
    <property type="entry name" value="CC-Dev_Transcription_Reg"/>
</dbReference>
<feature type="region of interest" description="Disordered" evidence="6">
    <location>
        <begin position="974"/>
        <end position="1010"/>
    </location>
</feature>
<evidence type="ECO:0000313" key="9">
    <source>
        <dbReference type="EMBL" id="KAK0161699.1"/>
    </source>
</evidence>
<feature type="compositionally biased region" description="Low complexity" evidence="6">
    <location>
        <begin position="1291"/>
        <end position="1307"/>
    </location>
</feature>
<dbReference type="GO" id="GO:0005634">
    <property type="term" value="C:nucleus"/>
    <property type="evidence" value="ECO:0007669"/>
    <property type="project" value="TreeGrafter"/>
</dbReference>
<dbReference type="Pfam" id="PF16090">
    <property type="entry name" value="DUF4819"/>
    <property type="match status" value="1"/>
</dbReference>
<keyword evidence="3" id="KW-0238">DNA-binding</keyword>
<evidence type="ECO:0000256" key="1">
    <source>
        <dbReference type="ARBA" id="ARBA00022553"/>
    </source>
</evidence>
<feature type="compositionally biased region" description="Low complexity" evidence="6">
    <location>
        <begin position="980"/>
        <end position="990"/>
    </location>
</feature>
<comment type="caution">
    <text evidence="9">The sequence shown here is derived from an EMBL/GenBank/DDBJ whole genome shotgun (WGS) entry which is preliminary data.</text>
</comment>
<dbReference type="InterPro" id="IPR058606">
    <property type="entry name" value="HTH_Cic_C"/>
</dbReference>